<organism evidence="1 2">
    <name type="scientific">[Candida] jaroonii</name>
    <dbReference type="NCBI Taxonomy" id="467808"/>
    <lineage>
        <taxon>Eukaryota</taxon>
        <taxon>Fungi</taxon>
        <taxon>Dikarya</taxon>
        <taxon>Ascomycota</taxon>
        <taxon>Saccharomycotina</taxon>
        <taxon>Pichiomycetes</taxon>
        <taxon>Debaryomycetaceae</taxon>
        <taxon>Yamadazyma</taxon>
    </lineage>
</organism>
<keyword evidence="2" id="KW-1185">Reference proteome</keyword>
<dbReference type="Proteomes" id="UP001152531">
    <property type="component" value="Unassembled WGS sequence"/>
</dbReference>
<evidence type="ECO:0000313" key="1">
    <source>
        <dbReference type="EMBL" id="CAH6718617.1"/>
    </source>
</evidence>
<dbReference type="EMBL" id="CALSDN010000001">
    <property type="protein sequence ID" value="CAH6718617.1"/>
    <property type="molecule type" value="Genomic_DNA"/>
</dbReference>
<evidence type="ECO:0000313" key="2">
    <source>
        <dbReference type="Proteomes" id="UP001152531"/>
    </source>
</evidence>
<protein>
    <submittedName>
        <fullName evidence="1">Uncharacterized protein</fullName>
    </submittedName>
</protein>
<sequence length="908" mass="101580">MAVGNSESKTTIKRSRKGCHNCKRLKIKCDEDKPKCSYCVKTNSDCDYSIKLTWGGRPYKDVSKRKNPFETVISTNPQSPSIKKTKKTKTKSGGGVKFVMDKNSDSAFSTPRSLPLGMSDSIVSLDLSESGNNSYNSLNTGSFNTTNSLAESLQPSNSIGSEPNFMSSALRTTISQSDSNFEINGMMSKSSQMGSEKTVEELDGKTKIKNEPIFGNSPGLSEFITQDNDIPVLSPLPPFSNPKIASEYNSVNGYSPQNIIADDFAKPKFSPSSQHHSNYKPDSRKDSFTSLVNSFPYLSSGIENLSNALEKVADGGNQFSLQNSEIFNKFLNSIEDRKSPISFENSPNYSILSPELNKSQISKIDDEFINNYSTDLAKSEAYVLNSRKNAFRQESPVSIFEIASLMKNSNKIKDISDNDDNELPLDYENSPSSSISSTFINGLESIPPSLIPLPELLNQVPYYRQLMHFWVNTAADNLVPAPKHIYQDNPFKVLLPQMAMEYPAILTTILAFAAKSMSSITRSEAPTEIVDQLIARSCNMLLKMLKDKDEATSDGTLATVLLLSCYEVLSTNDFAKHRAHTLGARQIIKARRLKNKPTFIEFETKLNDSPDSNSSSRDSIAGTEGDVTFFLMRWFVYVDVIGALSATTQSEYYLSQNDGNETNYLPAESVNNLNSMDSALHNIDPKRDIDYVLGFDVKFLPHLSKTVMLIRRVNEYLDEENKDVLPIDILTEALEVKSKLTKAYEEGEARRQERIDKISNFDTIETSPRELSKKHKRVSRLIQQDNVLRCTNKLFYNMGLLNLYRRVLQIPRSSLIVQELANEIGNILAGNIESGSSAEICSIFCLFCAGCETLDHDMRELFSDRFTKLSEMGNVLALKSFKIMQRCWQSGEDWIQASKTLDIDITLL</sequence>
<proteinExistence type="predicted"/>
<reference evidence="1" key="1">
    <citation type="submission" date="2022-06" db="EMBL/GenBank/DDBJ databases">
        <authorList>
            <person name="Legras J.-L."/>
            <person name="Devillers H."/>
            <person name="Grondin C."/>
        </authorList>
    </citation>
    <scope>NUCLEOTIDE SEQUENCE</scope>
    <source>
        <strain evidence="1">CLIB 1444</strain>
    </source>
</reference>
<gene>
    <name evidence="1" type="ORF">CLIB1444_01S10748</name>
</gene>
<accession>A0ACA9Y108</accession>
<name>A0ACA9Y108_9ASCO</name>
<comment type="caution">
    <text evidence="1">The sequence shown here is derived from an EMBL/GenBank/DDBJ whole genome shotgun (WGS) entry which is preliminary data.</text>
</comment>